<evidence type="ECO:0000256" key="2">
    <source>
        <dbReference type="SAM" id="Phobius"/>
    </source>
</evidence>
<dbReference type="HOGENOM" id="CLU_059039_0_0_1"/>
<evidence type="ECO:0000256" key="1">
    <source>
        <dbReference type="SAM" id="MobiDB-lite"/>
    </source>
</evidence>
<protein>
    <submittedName>
        <fullName evidence="3">Uncharacterized protein</fullName>
    </submittedName>
</protein>
<dbReference type="RefSeq" id="XP_016599741.1">
    <property type="nucleotide sequence ID" value="XM_016744028.1"/>
</dbReference>
<accession>A0A0A2IT05</accession>
<feature type="region of interest" description="Disordered" evidence="1">
    <location>
        <begin position="253"/>
        <end position="288"/>
    </location>
</feature>
<keyword evidence="2" id="KW-0472">Membrane</keyword>
<dbReference type="GeneID" id="27679448"/>
<organism evidence="3 4">
    <name type="scientific">Penicillium expansum</name>
    <name type="common">Blue mold rot fungus</name>
    <dbReference type="NCBI Taxonomy" id="27334"/>
    <lineage>
        <taxon>Eukaryota</taxon>
        <taxon>Fungi</taxon>
        <taxon>Dikarya</taxon>
        <taxon>Ascomycota</taxon>
        <taxon>Pezizomycotina</taxon>
        <taxon>Eurotiomycetes</taxon>
        <taxon>Eurotiomycetidae</taxon>
        <taxon>Eurotiales</taxon>
        <taxon>Aspergillaceae</taxon>
        <taxon>Penicillium</taxon>
    </lineage>
</organism>
<dbReference type="EMBL" id="JQFZ01000121">
    <property type="protein sequence ID" value="KGO58247.1"/>
    <property type="molecule type" value="Genomic_DNA"/>
</dbReference>
<proteinExistence type="predicted"/>
<name>A0A0A2IT05_PENEN</name>
<dbReference type="VEuPathDB" id="FungiDB:PEXP_098240"/>
<comment type="caution">
    <text evidence="3">The sequence shown here is derived from an EMBL/GenBank/DDBJ whole genome shotgun (WGS) entry which is preliminary data.</text>
</comment>
<evidence type="ECO:0000313" key="3">
    <source>
        <dbReference type="EMBL" id="KGO58247.1"/>
    </source>
</evidence>
<dbReference type="PhylomeDB" id="A0A0A2IT05"/>
<keyword evidence="2" id="KW-0812">Transmembrane</keyword>
<dbReference type="AlphaFoldDB" id="A0A0A2IT05"/>
<dbReference type="OrthoDB" id="5429716at2759"/>
<evidence type="ECO:0000313" key="4">
    <source>
        <dbReference type="Proteomes" id="UP000030143"/>
    </source>
</evidence>
<reference evidence="3 4" key="1">
    <citation type="journal article" date="2015" name="Mol. Plant Microbe Interact.">
        <title>Genome, transcriptome, and functional analyses of Penicillium expansum provide new insights into secondary metabolism and pathogenicity.</title>
        <authorList>
            <person name="Ballester A.R."/>
            <person name="Marcet-Houben M."/>
            <person name="Levin E."/>
            <person name="Sela N."/>
            <person name="Selma-Lazaro C."/>
            <person name="Carmona L."/>
            <person name="Wisniewski M."/>
            <person name="Droby S."/>
            <person name="Gonzalez-Candelas L."/>
            <person name="Gabaldon T."/>
        </authorList>
    </citation>
    <scope>NUCLEOTIDE SEQUENCE [LARGE SCALE GENOMIC DNA]</scope>
    <source>
        <strain evidence="3 4">MD-8</strain>
    </source>
</reference>
<gene>
    <name evidence="3" type="ORF">PEX2_067570</name>
</gene>
<sequence length="320" mass="32990">MPSITVSDGNTFKNWGPVTTTFTAPASCSTAGDFLIGNTTDFPLYDYATQCSTYGDYGCTPTGTFFPSLTIESNLTKMDDNIPYYSPGLYCPSGWATVGVAARDGDKTTSLSGILGVSTTTTTSDSWLDYLPKVGNPLTMLAELLDPGETLVMCCPSSMTADIRIGCYTNVSDIDVATACYRFINALDTSTLTKTYDVNGTTSTGLLVVTTAPQTVSIGTTIFGSSQLDELGGMTLLPMLSLVHHQSDLKATGTAEAGSAEATSTSNSANNSNSATTSSSAATSNSAARAGPNFNSWDGLGAVLGVSLAAIVLGAAVVLQ</sequence>
<keyword evidence="4" id="KW-1185">Reference proteome</keyword>
<keyword evidence="2" id="KW-1133">Transmembrane helix</keyword>
<feature type="transmembrane region" description="Helical" evidence="2">
    <location>
        <begin position="299"/>
        <end position="319"/>
    </location>
</feature>
<dbReference type="Proteomes" id="UP000030143">
    <property type="component" value="Unassembled WGS sequence"/>
</dbReference>